<evidence type="ECO:0000313" key="3">
    <source>
        <dbReference type="Proteomes" id="UP000007241"/>
    </source>
</evidence>
<evidence type="ECO:0000313" key="2">
    <source>
        <dbReference type="EMBL" id="EGF75975.1"/>
    </source>
</evidence>
<organism evidence="2 3">
    <name type="scientific">Batrachochytrium dendrobatidis (strain JAM81 / FGSC 10211)</name>
    <name type="common">Frog chytrid fungus</name>
    <dbReference type="NCBI Taxonomy" id="684364"/>
    <lineage>
        <taxon>Eukaryota</taxon>
        <taxon>Fungi</taxon>
        <taxon>Fungi incertae sedis</taxon>
        <taxon>Chytridiomycota</taxon>
        <taxon>Chytridiomycota incertae sedis</taxon>
        <taxon>Chytridiomycetes</taxon>
        <taxon>Rhizophydiales</taxon>
        <taxon>Rhizophydiales incertae sedis</taxon>
        <taxon>Batrachochytrium</taxon>
    </lineage>
</organism>
<dbReference type="OMA" id="CADCIAR"/>
<name>F4PFL6_BATDJ</name>
<dbReference type="EMBL" id="GL882941">
    <property type="protein sequence ID" value="EGF75975.1"/>
    <property type="molecule type" value="Genomic_DNA"/>
</dbReference>
<reference evidence="2 3" key="1">
    <citation type="submission" date="2009-12" db="EMBL/GenBank/DDBJ databases">
        <title>The draft genome of Batrachochytrium dendrobatidis.</title>
        <authorList>
            <consortium name="US DOE Joint Genome Institute (JGI-PGF)"/>
            <person name="Kuo A."/>
            <person name="Salamov A."/>
            <person name="Schmutz J."/>
            <person name="Lucas S."/>
            <person name="Pitluck S."/>
            <person name="Rosenblum E."/>
            <person name="Stajich J."/>
            <person name="Eisen M."/>
            <person name="Grigoriev I.V."/>
        </authorList>
    </citation>
    <scope>NUCLEOTIDE SEQUENCE [LARGE SCALE GENOMIC DNA]</scope>
    <source>
        <strain evidence="3">JAM81 / FGSC 10211</strain>
    </source>
</reference>
<evidence type="ECO:0000259" key="1">
    <source>
        <dbReference type="Pfam" id="PF00535"/>
    </source>
</evidence>
<dbReference type="InterPro" id="IPR029044">
    <property type="entry name" value="Nucleotide-diphossugar_trans"/>
</dbReference>
<dbReference type="InterPro" id="IPR001173">
    <property type="entry name" value="Glyco_trans_2-like"/>
</dbReference>
<proteinExistence type="predicted"/>
<dbReference type="HOGENOM" id="CLU_1101404_0_0_1"/>
<dbReference type="Pfam" id="PF00535">
    <property type="entry name" value="Glycos_transf_2"/>
    <property type="match status" value="1"/>
</dbReference>
<dbReference type="SUPFAM" id="SSF53448">
    <property type="entry name" value="Nucleotide-diphospho-sugar transferases"/>
    <property type="match status" value="1"/>
</dbReference>
<dbReference type="Proteomes" id="UP000007241">
    <property type="component" value="Unassembled WGS sequence"/>
</dbReference>
<dbReference type="InParanoid" id="F4PFL6"/>
<gene>
    <name evidence="2" type="ORF">BATDEDRAFT_93162</name>
</gene>
<feature type="domain" description="Glycosyltransferase 2-like" evidence="1">
    <location>
        <begin position="4"/>
        <end position="134"/>
    </location>
</feature>
<dbReference type="Gene3D" id="3.90.550.10">
    <property type="entry name" value="Spore Coat Polysaccharide Biosynthesis Protein SpsA, Chain A"/>
    <property type="match status" value="1"/>
</dbReference>
<protein>
    <recommendedName>
        <fullName evidence="1">Glycosyltransferase 2-like domain-containing protein</fullName>
    </recommendedName>
</protein>
<sequence>MVTIVTCTIRDNMINNVFHNFEQQLVNDKELIIVLNKDDMDLQMWRERAKKYKNVEVYQLSEDITSGEAHNFGVFKAMYDIIAKFDDDDFYSPYYLKGQLEALQKLDTDIIGKRDCYYYLEGERKLIQTPFNLENEYVDRVMGSSLIFKKEIFANIQFPRLNNHIDSIFQKKCRNLNIHPFLLLTPPFYKLVLQKILHRAESQQTASSYPLLHDSLIWDNYLVKA</sequence>
<dbReference type="CDD" id="cd00761">
    <property type="entry name" value="Glyco_tranf_GTA_type"/>
    <property type="match status" value="1"/>
</dbReference>
<accession>F4PFL6</accession>
<keyword evidence="3" id="KW-1185">Reference proteome</keyword>
<dbReference type="OrthoDB" id="427706at2759"/>
<dbReference type="AlphaFoldDB" id="F4PFL6"/>